<dbReference type="InterPro" id="IPR049676">
    <property type="entry name" value="QatC"/>
</dbReference>
<dbReference type="InterPro" id="IPR014729">
    <property type="entry name" value="Rossmann-like_a/b/a_fold"/>
</dbReference>
<evidence type="ECO:0000313" key="1">
    <source>
        <dbReference type="EMBL" id="QQR31676.1"/>
    </source>
</evidence>
<dbReference type="Proteomes" id="UP000596035">
    <property type="component" value="Chromosome"/>
</dbReference>
<organism evidence="1 2">
    <name type="scientific">Acutalibacter muris</name>
    <dbReference type="NCBI Taxonomy" id="1796620"/>
    <lineage>
        <taxon>Bacteria</taxon>
        <taxon>Bacillati</taxon>
        <taxon>Bacillota</taxon>
        <taxon>Clostridia</taxon>
        <taxon>Eubacteriales</taxon>
        <taxon>Acutalibacteraceae</taxon>
        <taxon>Acutalibacter</taxon>
    </lineage>
</organism>
<dbReference type="RefSeq" id="WP_157130633.1">
    <property type="nucleotide sequence ID" value="NZ_CP021422.1"/>
</dbReference>
<proteinExistence type="predicted"/>
<reference evidence="1 2" key="1">
    <citation type="submission" date="2020-11" db="EMBL/GenBank/DDBJ databases">
        <title>Closed and high quality bacterial genomes of the OMM12 community.</title>
        <authorList>
            <person name="Marbouty M."/>
            <person name="Lamy-Besnier Q."/>
            <person name="Debarbieux L."/>
            <person name="Koszul R."/>
        </authorList>
    </citation>
    <scope>NUCLEOTIDE SEQUENCE [LARGE SCALE GENOMIC DNA]</scope>
    <source>
        <strain evidence="1 2">KB18</strain>
    </source>
</reference>
<protein>
    <recommendedName>
        <fullName evidence="3">ATPase</fullName>
    </recommendedName>
</protein>
<dbReference type="AlphaFoldDB" id="A0AA92L8S4"/>
<sequence length="460" mass="51976">MKIWINKCISAEQMPDFGDALVFNISVPGQGGVIASNIRDGWYRTLGIQMVTPICEDLYIIALSVFAADKRIPRNKTPDNWTRELHLSIPVIAIDRWDLVKEELERTLSYLSGDLWHFTFRSCEPASRYKDNHVRAPIRNTILDEIEGVSLFSGGLDSFCGAYDFMVKSKSVVFVGFKEYGKLESVQKALMDNLNCSFPDIFKLLFTFTARAYCPLGIDNLPSENTSRSRSFLFICAAICVAEVIGDDTPVYIPENGFIGLNLPLTIGRSGSCSTRTTHPYFLKMLNEILEKVGIRHEVINPFAYQTKREMIQQFIAAPRFLENIHKTISCSHPCNGRWQGKTEPENCGYCYPCLIRQSSLVGVLPPNEHYSYDVLSLDYLVNATNAKRSDFVDLLSSINKACLSTDEDLMKRIKATGRLTQEETLAFLRLYKETIADLIRMLSVDPELLRIAGVDYATN</sequence>
<evidence type="ECO:0000313" key="2">
    <source>
        <dbReference type="Proteomes" id="UP000596035"/>
    </source>
</evidence>
<dbReference type="Gene3D" id="3.40.50.620">
    <property type="entry name" value="HUPs"/>
    <property type="match status" value="1"/>
</dbReference>
<accession>A0AA92L8S4</accession>
<dbReference type="NCBIfam" id="NF041925">
    <property type="entry name" value="QatC"/>
    <property type="match status" value="1"/>
</dbReference>
<gene>
    <name evidence="1" type="ORF">I5Q82_08515</name>
</gene>
<dbReference type="EMBL" id="CP065321">
    <property type="protein sequence ID" value="QQR31676.1"/>
    <property type="molecule type" value="Genomic_DNA"/>
</dbReference>
<name>A0AA92L8S4_9FIRM</name>
<evidence type="ECO:0008006" key="3">
    <source>
        <dbReference type="Google" id="ProtNLM"/>
    </source>
</evidence>